<gene>
    <name evidence="1" type="ORF">V8G54_008599</name>
</gene>
<sequence length="157" mass="17180">MTNQATDGGVRKQYQVATSSGIYHIRTCFRNAVKAVAIYQSPRPQMILVLTKNAAHYKSCQQRTKVATLKNISIKSKTVTFNCSINCRSIWIFLHVILVSHDIQATGSLPGPTARTVFDPAETCVLPASATTNVGRPILSAASFSLFLIQREVINAL</sequence>
<dbReference type="Proteomes" id="UP001374535">
    <property type="component" value="Chromosome 2"/>
</dbReference>
<accession>A0AAQ3P609</accession>
<keyword evidence="2" id="KW-1185">Reference proteome</keyword>
<evidence type="ECO:0000313" key="2">
    <source>
        <dbReference type="Proteomes" id="UP001374535"/>
    </source>
</evidence>
<protein>
    <submittedName>
        <fullName evidence="1">Uncharacterized protein</fullName>
    </submittedName>
</protein>
<dbReference type="AlphaFoldDB" id="A0AAQ3P609"/>
<dbReference type="EMBL" id="CP144699">
    <property type="protein sequence ID" value="WVZ21277.1"/>
    <property type="molecule type" value="Genomic_DNA"/>
</dbReference>
<organism evidence="1 2">
    <name type="scientific">Vigna mungo</name>
    <name type="common">Black gram</name>
    <name type="synonym">Phaseolus mungo</name>
    <dbReference type="NCBI Taxonomy" id="3915"/>
    <lineage>
        <taxon>Eukaryota</taxon>
        <taxon>Viridiplantae</taxon>
        <taxon>Streptophyta</taxon>
        <taxon>Embryophyta</taxon>
        <taxon>Tracheophyta</taxon>
        <taxon>Spermatophyta</taxon>
        <taxon>Magnoliopsida</taxon>
        <taxon>eudicotyledons</taxon>
        <taxon>Gunneridae</taxon>
        <taxon>Pentapetalae</taxon>
        <taxon>rosids</taxon>
        <taxon>fabids</taxon>
        <taxon>Fabales</taxon>
        <taxon>Fabaceae</taxon>
        <taxon>Papilionoideae</taxon>
        <taxon>50 kb inversion clade</taxon>
        <taxon>NPAAA clade</taxon>
        <taxon>indigoferoid/millettioid clade</taxon>
        <taxon>Phaseoleae</taxon>
        <taxon>Vigna</taxon>
    </lineage>
</organism>
<evidence type="ECO:0000313" key="1">
    <source>
        <dbReference type="EMBL" id="WVZ21277.1"/>
    </source>
</evidence>
<reference evidence="1 2" key="1">
    <citation type="journal article" date="2023" name="Life. Sci Alliance">
        <title>Evolutionary insights into 3D genome organization and epigenetic landscape of Vigna mungo.</title>
        <authorList>
            <person name="Junaid A."/>
            <person name="Singh B."/>
            <person name="Bhatia S."/>
        </authorList>
    </citation>
    <scope>NUCLEOTIDE SEQUENCE [LARGE SCALE GENOMIC DNA]</scope>
    <source>
        <strain evidence="1">Urdbean</strain>
    </source>
</reference>
<name>A0AAQ3P609_VIGMU</name>
<proteinExistence type="predicted"/>